<dbReference type="GO" id="GO:0030170">
    <property type="term" value="F:pyridoxal phosphate binding"/>
    <property type="evidence" value="ECO:0007669"/>
    <property type="project" value="UniProtKB-UniRule"/>
</dbReference>
<dbReference type="Proteomes" id="UP000295411">
    <property type="component" value="Unassembled WGS sequence"/>
</dbReference>
<keyword evidence="3 4" id="KW-0413">Isomerase</keyword>
<protein>
    <recommendedName>
        <fullName evidence="4">Alanine racemase</fullName>
        <ecNumber evidence="4">5.1.1.1</ecNumber>
    </recommendedName>
</protein>
<evidence type="ECO:0000256" key="7">
    <source>
        <dbReference type="SAM" id="MobiDB-lite"/>
    </source>
</evidence>
<dbReference type="InterPro" id="IPR001608">
    <property type="entry name" value="Ala_racemase_N"/>
</dbReference>
<dbReference type="InterPro" id="IPR009006">
    <property type="entry name" value="Ala_racemase/Decarboxylase_C"/>
</dbReference>
<accession>A0A4R5TX36</accession>
<dbReference type="GO" id="GO:0009252">
    <property type="term" value="P:peptidoglycan biosynthetic process"/>
    <property type="evidence" value="ECO:0007669"/>
    <property type="project" value="TreeGrafter"/>
</dbReference>
<keyword evidence="2 4" id="KW-0663">Pyridoxal phosphate</keyword>
<feature type="binding site" evidence="4 6">
    <location>
        <position position="152"/>
    </location>
    <ligand>
        <name>substrate</name>
    </ligand>
</feature>
<comment type="cofactor">
    <cofactor evidence="1 4 5">
        <name>pyridoxal 5'-phosphate</name>
        <dbReference type="ChEBI" id="CHEBI:597326"/>
    </cofactor>
</comment>
<reference evidence="9 10" key="1">
    <citation type="submission" date="2019-03" db="EMBL/GenBank/DDBJ databases">
        <title>Arthrobacter sp. nov., an bacterium isolated from biocrust in Mu Us Desert.</title>
        <authorList>
            <person name="Lixiong L."/>
        </authorList>
    </citation>
    <scope>NUCLEOTIDE SEQUENCE [LARGE SCALE GENOMIC DNA]</scope>
    <source>
        <strain evidence="9 10">SLN-3</strain>
    </source>
</reference>
<feature type="region of interest" description="Disordered" evidence="7">
    <location>
        <begin position="1"/>
        <end position="21"/>
    </location>
</feature>
<dbReference type="FunFam" id="3.20.20.10:FF:000002">
    <property type="entry name" value="Alanine racemase"/>
    <property type="match status" value="1"/>
</dbReference>
<feature type="modified residue" description="N6-(pyridoxal phosphate)lysine" evidence="4 5">
    <location>
        <position position="55"/>
    </location>
</feature>
<evidence type="ECO:0000256" key="2">
    <source>
        <dbReference type="ARBA" id="ARBA00022898"/>
    </source>
</evidence>
<proteinExistence type="inferred from homology"/>
<dbReference type="HAMAP" id="MF_01201">
    <property type="entry name" value="Ala_racemase"/>
    <property type="match status" value="1"/>
</dbReference>
<dbReference type="NCBIfam" id="TIGR00492">
    <property type="entry name" value="alr"/>
    <property type="match status" value="1"/>
</dbReference>
<dbReference type="InterPro" id="IPR011079">
    <property type="entry name" value="Ala_racemase_C"/>
</dbReference>
<dbReference type="SUPFAM" id="SSF50621">
    <property type="entry name" value="Alanine racemase C-terminal domain-like"/>
    <property type="match status" value="1"/>
</dbReference>
<dbReference type="InterPro" id="IPR029066">
    <property type="entry name" value="PLP-binding_barrel"/>
</dbReference>
<comment type="function">
    <text evidence="4">Catalyzes the interconversion of L-alanine and D-alanine. May also act on other amino acids.</text>
</comment>
<evidence type="ECO:0000256" key="6">
    <source>
        <dbReference type="PIRSR" id="PIRSR600821-52"/>
    </source>
</evidence>
<evidence type="ECO:0000313" key="10">
    <source>
        <dbReference type="Proteomes" id="UP000295411"/>
    </source>
</evidence>
<dbReference type="Pfam" id="PF01168">
    <property type="entry name" value="Ala_racemase_N"/>
    <property type="match status" value="1"/>
</dbReference>
<dbReference type="SUPFAM" id="SSF51419">
    <property type="entry name" value="PLP-binding barrel"/>
    <property type="match status" value="1"/>
</dbReference>
<organism evidence="9 10">
    <name type="scientific">Arthrobacter crusticola</name>
    <dbReference type="NCBI Taxonomy" id="2547960"/>
    <lineage>
        <taxon>Bacteria</taxon>
        <taxon>Bacillati</taxon>
        <taxon>Actinomycetota</taxon>
        <taxon>Actinomycetes</taxon>
        <taxon>Micrococcales</taxon>
        <taxon>Micrococcaceae</taxon>
        <taxon>Arthrobacter</taxon>
    </lineage>
</organism>
<dbReference type="PROSITE" id="PS00395">
    <property type="entry name" value="ALANINE_RACEMASE"/>
    <property type="match status" value="1"/>
</dbReference>
<feature type="binding site" evidence="4 6">
    <location>
        <position position="332"/>
    </location>
    <ligand>
        <name>substrate</name>
    </ligand>
</feature>
<comment type="similarity">
    <text evidence="4">Belongs to the alanine racemase family.</text>
</comment>
<dbReference type="GO" id="GO:0008784">
    <property type="term" value="F:alanine racemase activity"/>
    <property type="evidence" value="ECO:0007669"/>
    <property type="project" value="UniProtKB-UniRule"/>
</dbReference>
<dbReference type="GO" id="GO:0005829">
    <property type="term" value="C:cytosol"/>
    <property type="evidence" value="ECO:0007669"/>
    <property type="project" value="TreeGrafter"/>
</dbReference>
<comment type="caution">
    <text evidence="9">The sequence shown here is derived from an EMBL/GenBank/DDBJ whole genome shotgun (WGS) entry which is preliminary data.</text>
</comment>
<dbReference type="EMBL" id="SMTK01000003">
    <property type="protein sequence ID" value="TDK25735.1"/>
    <property type="molecule type" value="Genomic_DNA"/>
</dbReference>
<name>A0A4R5TX36_9MICC</name>
<feature type="domain" description="Alanine racemase C-terminal" evidence="8">
    <location>
        <begin position="264"/>
        <end position="394"/>
    </location>
</feature>
<dbReference type="OrthoDB" id="9813814at2"/>
<dbReference type="UniPathway" id="UPA00042">
    <property type="reaction ID" value="UER00497"/>
</dbReference>
<evidence type="ECO:0000256" key="1">
    <source>
        <dbReference type="ARBA" id="ARBA00001933"/>
    </source>
</evidence>
<evidence type="ECO:0000256" key="3">
    <source>
        <dbReference type="ARBA" id="ARBA00023235"/>
    </source>
</evidence>
<gene>
    <name evidence="9" type="primary">alr</name>
    <name evidence="9" type="ORF">E2F48_10890</name>
</gene>
<dbReference type="Pfam" id="PF00842">
    <property type="entry name" value="Ala_racemase_C"/>
    <property type="match status" value="1"/>
</dbReference>
<comment type="pathway">
    <text evidence="4">Amino-acid biosynthesis; D-alanine biosynthesis; D-alanine from L-alanine: step 1/1.</text>
</comment>
<dbReference type="EC" id="5.1.1.1" evidence="4"/>
<comment type="catalytic activity">
    <reaction evidence="4">
        <text>L-alanine = D-alanine</text>
        <dbReference type="Rhea" id="RHEA:20249"/>
        <dbReference type="ChEBI" id="CHEBI:57416"/>
        <dbReference type="ChEBI" id="CHEBI:57972"/>
        <dbReference type="EC" id="5.1.1.1"/>
    </reaction>
</comment>
<dbReference type="Gene3D" id="2.40.37.10">
    <property type="entry name" value="Lyase, Ornithine Decarboxylase, Chain A, domain 1"/>
    <property type="match status" value="1"/>
</dbReference>
<dbReference type="CDD" id="cd00430">
    <property type="entry name" value="PLPDE_III_AR"/>
    <property type="match status" value="1"/>
</dbReference>
<dbReference type="InterPro" id="IPR000821">
    <property type="entry name" value="Ala_racemase"/>
</dbReference>
<evidence type="ECO:0000313" key="9">
    <source>
        <dbReference type="EMBL" id="TDK25735.1"/>
    </source>
</evidence>
<dbReference type="Gene3D" id="3.20.20.10">
    <property type="entry name" value="Alanine racemase"/>
    <property type="match status" value="1"/>
</dbReference>
<dbReference type="AlphaFoldDB" id="A0A4R5TX36"/>
<feature type="active site" description="Proton acceptor; specific for L-alanine" evidence="4">
    <location>
        <position position="285"/>
    </location>
</feature>
<dbReference type="PRINTS" id="PR00992">
    <property type="entry name" value="ALARACEMASE"/>
</dbReference>
<evidence type="ECO:0000256" key="5">
    <source>
        <dbReference type="PIRSR" id="PIRSR600821-50"/>
    </source>
</evidence>
<evidence type="ECO:0000259" key="8">
    <source>
        <dbReference type="SMART" id="SM01005"/>
    </source>
</evidence>
<dbReference type="PANTHER" id="PTHR30511:SF0">
    <property type="entry name" value="ALANINE RACEMASE, CATABOLIC-RELATED"/>
    <property type="match status" value="1"/>
</dbReference>
<evidence type="ECO:0000256" key="4">
    <source>
        <dbReference type="HAMAP-Rule" id="MF_01201"/>
    </source>
</evidence>
<dbReference type="SMART" id="SM01005">
    <property type="entry name" value="Ala_racemase_C"/>
    <property type="match status" value="1"/>
</dbReference>
<feature type="active site" description="Proton acceptor; specific for D-alanine" evidence="4">
    <location>
        <position position="55"/>
    </location>
</feature>
<sequence length="401" mass="42601">MPEGDPTGDGGRIGQVSFSSAPTERAVEVDLEAIRHNLRHLLEVASPARVMAVVKADGYGHGAVAVAKAALEAGASWLGTAHISEALDLRRAGLEAPVLAWLHTPESDFAGGIEQGIDIGVSGWELDHVVAAARRLERPARVHLKIDTGLGRNGCPPELWEDLLDRALEHQEEGLLRVVGVFSHLAVADEPHRPETDEQLRRFRDAVAVAEDAGADLEVRHLANTPGTLSRPDCHFDMVRVGLGMYGLSPFSDQSAEDLGLRPAMTFATVVAGCKEVPAGQGVSYGLSYRTERPTTLGLIPTGYGDGVPRIATGGPVRIDGRTYPAVGRIAMDQLVVDFGTQGLIGTERSPLGHRAVLFGGAGDPPVEEWAAASGTINYEIVTRISGRVPRTYLNKGHAGD</sequence>
<dbReference type="PANTHER" id="PTHR30511">
    <property type="entry name" value="ALANINE RACEMASE"/>
    <property type="match status" value="1"/>
</dbReference>
<dbReference type="InterPro" id="IPR020622">
    <property type="entry name" value="Ala_racemase_pyridoxalP-BS"/>
</dbReference>
<dbReference type="RefSeq" id="WP_133403968.1">
    <property type="nucleotide sequence ID" value="NZ_SMTK01000003.1"/>
</dbReference>
<dbReference type="GO" id="GO:0030632">
    <property type="term" value="P:D-alanine biosynthetic process"/>
    <property type="evidence" value="ECO:0007669"/>
    <property type="project" value="UniProtKB-UniRule"/>
</dbReference>
<keyword evidence="10" id="KW-1185">Reference proteome</keyword>